<sequence length="87" mass="9883">MVPQDDCEQSRTKILRVRMDRIYLSIARSYGNPKPGLSNPSAAGGMRMMGGEIEKRNGSSRRLREVADYNLARVHVPIYLSIYLSRL</sequence>
<organism evidence="1 2">
    <name type="scientific">Sphagnum jensenii</name>
    <dbReference type="NCBI Taxonomy" id="128206"/>
    <lineage>
        <taxon>Eukaryota</taxon>
        <taxon>Viridiplantae</taxon>
        <taxon>Streptophyta</taxon>
        <taxon>Embryophyta</taxon>
        <taxon>Bryophyta</taxon>
        <taxon>Sphagnophytina</taxon>
        <taxon>Sphagnopsida</taxon>
        <taxon>Sphagnales</taxon>
        <taxon>Sphagnaceae</taxon>
        <taxon>Sphagnum</taxon>
    </lineage>
</organism>
<keyword evidence="2" id="KW-1185">Reference proteome</keyword>
<gene>
    <name evidence="1" type="ORF">CSSPJE1EN2_LOCUS22537</name>
</gene>
<dbReference type="EMBL" id="OZ023709">
    <property type="protein sequence ID" value="CAK9881138.1"/>
    <property type="molecule type" value="Genomic_DNA"/>
</dbReference>
<evidence type="ECO:0000313" key="2">
    <source>
        <dbReference type="Proteomes" id="UP001497522"/>
    </source>
</evidence>
<name>A0ABP1BXK3_9BRYO</name>
<dbReference type="Proteomes" id="UP001497522">
    <property type="component" value="Chromosome 8"/>
</dbReference>
<accession>A0ABP1BXK3</accession>
<proteinExistence type="predicted"/>
<reference evidence="1" key="1">
    <citation type="submission" date="2024-03" db="EMBL/GenBank/DDBJ databases">
        <authorList>
            <consortium name="ELIXIR-Norway"/>
            <consortium name="Elixir Norway"/>
        </authorList>
    </citation>
    <scope>NUCLEOTIDE SEQUENCE</scope>
</reference>
<protein>
    <submittedName>
        <fullName evidence="1">Uncharacterized protein</fullName>
    </submittedName>
</protein>
<evidence type="ECO:0000313" key="1">
    <source>
        <dbReference type="EMBL" id="CAK9881138.1"/>
    </source>
</evidence>